<keyword evidence="1" id="KW-1133">Transmembrane helix</keyword>
<dbReference type="CDD" id="cd16018">
    <property type="entry name" value="Enpp"/>
    <property type="match status" value="1"/>
</dbReference>
<evidence type="ECO:0000256" key="1">
    <source>
        <dbReference type="SAM" id="Phobius"/>
    </source>
</evidence>
<evidence type="ECO:0008006" key="3">
    <source>
        <dbReference type="Google" id="ProtNLM"/>
    </source>
</evidence>
<feature type="transmembrane region" description="Helical" evidence="1">
    <location>
        <begin position="288"/>
        <end position="310"/>
    </location>
</feature>
<keyword evidence="1" id="KW-0812">Transmembrane</keyword>
<dbReference type="Pfam" id="PF01663">
    <property type="entry name" value="Phosphodiest"/>
    <property type="match status" value="1"/>
</dbReference>
<name>A0A1B6G2K8_9HEMI</name>
<reference evidence="2" key="1">
    <citation type="submission" date="2015-11" db="EMBL/GenBank/DDBJ databases">
        <title>De novo transcriptome assembly of four potential Pierce s Disease insect vectors from Arizona vineyards.</title>
        <authorList>
            <person name="Tassone E.E."/>
        </authorList>
    </citation>
    <scope>NUCLEOTIDE SEQUENCE</scope>
</reference>
<dbReference type="GO" id="GO:0016787">
    <property type="term" value="F:hydrolase activity"/>
    <property type="evidence" value="ECO:0007669"/>
    <property type="project" value="UniProtKB-ARBA"/>
</dbReference>
<sequence>MWPGSNFAYQGTLPSHYLLYNNSVPWEYRVDTVFGWFKHPETPINLAMVYFEQPDDICHRFGPNSPEINVEIARVDRIVKYMLQKAVEADLLNKLNFVFLSDHGGQAIKVPGNLINLDSYIDKTWYIRDGIPPSLQIYPVKGKETDVLNTLRAAKEKGANFTAYTQEQMLDRWHYRHCNRTPPILLLADVGYLFLPMENEKNYTITSPEIGTHGYDPVHPTMRAFFMATGPMFKRNLQIDPFENINIFPLAAYMLGLSLPEIAPNGTLSKLQGILVTETPAADENATIYIVAVIVMIIACVATLLGWLFFRNHLQHKEKLRKSSIASYK</sequence>
<gene>
    <name evidence="2" type="ORF">g.24853</name>
</gene>
<organism evidence="2">
    <name type="scientific">Cuerna arida</name>
    <dbReference type="NCBI Taxonomy" id="1464854"/>
    <lineage>
        <taxon>Eukaryota</taxon>
        <taxon>Metazoa</taxon>
        <taxon>Ecdysozoa</taxon>
        <taxon>Arthropoda</taxon>
        <taxon>Hexapoda</taxon>
        <taxon>Insecta</taxon>
        <taxon>Pterygota</taxon>
        <taxon>Neoptera</taxon>
        <taxon>Paraneoptera</taxon>
        <taxon>Hemiptera</taxon>
        <taxon>Auchenorrhyncha</taxon>
        <taxon>Membracoidea</taxon>
        <taxon>Cicadellidae</taxon>
        <taxon>Cicadellinae</taxon>
        <taxon>Proconiini</taxon>
        <taxon>Cuerna</taxon>
    </lineage>
</organism>
<protein>
    <recommendedName>
        <fullName evidence="3">Ectonucleotide pyrophosphatase/phosphodiesterase family member 4</fullName>
    </recommendedName>
</protein>
<evidence type="ECO:0000313" key="2">
    <source>
        <dbReference type="EMBL" id="JAS56533.1"/>
    </source>
</evidence>
<keyword evidence="1" id="KW-0472">Membrane</keyword>
<dbReference type="InterPro" id="IPR002591">
    <property type="entry name" value="Phosphodiest/P_Trfase"/>
</dbReference>
<dbReference type="PANTHER" id="PTHR10151:SF120">
    <property type="entry name" value="BIS(5'-ADENOSYL)-TRIPHOSPHATASE"/>
    <property type="match status" value="1"/>
</dbReference>
<dbReference type="SUPFAM" id="SSF53649">
    <property type="entry name" value="Alkaline phosphatase-like"/>
    <property type="match status" value="1"/>
</dbReference>
<dbReference type="Gene3D" id="3.40.720.10">
    <property type="entry name" value="Alkaline Phosphatase, subunit A"/>
    <property type="match status" value="1"/>
</dbReference>
<dbReference type="AlphaFoldDB" id="A0A1B6G2K8"/>
<proteinExistence type="predicted"/>
<dbReference type="InterPro" id="IPR017850">
    <property type="entry name" value="Alkaline_phosphatase_core_sf"/>
</dbReference>
<dbReference type="PANTHER" id="PTHR10151">
    <property type="entry name" value="ECTONUCLEOTIDE PYROPHOSPHATASE/PHOSPHODIESTERASE"/>
    <property type="match status" value="1"/>
</dbReference>
<dbReference type="EMBL" id="GECZ01013236">
    <property type="protein sequence ID" value="JAS56533.1"/>
    <property type="molecule type" value="Transcribed_RNA"/>
</dbReference>
<accession>A0A1B6G2K8</accession>